<reference evidence="2" key="2">
    <citation type="submission" date="2023-06" db="EMBL/GenBank/DDBJ databases">
        <authorList>
            <consortium name="Lawrence Berkeley National Laboratory"/>
            <person name="Haridas S."/>
            <person name="Hensen N."/>
            <person name="Bonometti L."/>
            <person name="Westerberg I."/>
            <person name="Brannstrom I.O."/>
            <person name="Guillou S."/>
            <person name="Cros-Aarteil S."/>
            <person name="Calhoun S."/>
            <person name="Kuo A."/>
            <person name="Mondo S."/>
            <person name="Pangilinan J."/>
            <person name="Riley R."/>
            <person name="Labutti K."/>
            <person name="Andreopoulos B."/>
            <person name="Lipzen A."/>
            <person name="Chen C."/>
            <person name="Yanf M."/>
            <person name="Daum C."/>
            <person name="Ng V."/>
            <person name="Clum A."/>
            <person name="Steindorff A."/>
            <person name="Ohm R."/>
            <person name="Martin F."/>
            <person name="Silar P."/>
            <person name="Natvig D."/>
            <person name="Lalanne C."/>
            <person name="Gautier V."/>
            <person name="Ament-Velasquez S.L."/>
            <person name="Kruys A."/>
            <person name="Hutchinson M.I."/>
            <person name="Powell A.J."/>
            <person name="Barry K."/>
            <person name="Miller A.N."/>
            <person name="Grigoriev I.V."/>
            <person name="Debuchy R."/>
            <person name="Gladieux P."/>
            <person name="Thoren M.H."/>
            <person name="Johannesson H."/>
        </authorList>
    </citation>
    <scope>NUCLEOTIDE SEQUENCE</scope>
    <source>
        <strain evidence="2">CBS 958.72</strain>
    </source>
</reference>
<dbReference type="Gene3D" id="1.20.58.340">
    <property type="entry name" value="Magnesium transport protein CorA, transmembrane region"/>
    <property type="match status" value="1"/>
</dbReference>
<keyword evidence="3" id="KW-1185">Reference proteome</keyword>
<evidence type="ECO:0000313" key="2">
    <source>
        <dbReference type="EMBL" id="KAK3382999.1"/>
    </source>
</evidence>
<proteinExistence type="predicted"/>
<evidence type="ECO:0000313" key="3">
    <source>
        <dbReference type="Proteomes" id="UP001287356"/>
    </source>
</evidence>
<protein>
    <submittedName>
        <fullName evidence="2">Uncharacterized protein</fullName>
    </submittedName>
</protein>
<name>A0AAE0NK76_9PEZI</name>
<dbReference type="InterPro" id="IPR002523">
    <property type="entry name" value="MgTranspt_CorA/ZnTranspt_ZntB"/>
</dbReference>
<organism evidence="2 3">
    <name type="scientific">Lasiosphaeria ovina</name>
    <dbReference type="NCBI Taxonomy" id="92902"/>
    <lineage>
        <taxon>Eukaryota</taxon>
        <taxon>Fungi</taxon>
        <taxon>Dikarya</taxon>
        <taxon>Ascomycota</taxon>
        <taxon>Pezizomycotina</taxon>
        <taxon>Sordariomycetes</taxon>
        <taxon>Sordariomycetidae</taxon>
        <taxon>Sordariales</taxon>
        <taxon>Lasiosphaeriaceae</taxon>
        <taxon>Lasiosphaeria</taxon>
    </lineage>
</organism>
<reference evidence="2" key="1">
    <citation type="journal article" date="2023" name="Mol. Phylogenet. Evol.">
        <title>Genome-scale phylogeny and comparative genomics of the fungal order Sordariales.</title>
        <authorList>
            <person name="Hensen N."/>
            <person name="Bonometti L."/>
            <person name="Westerberg I."/>
            <person name="Brannstrom I.O."/>
            <person name="Guillou S."/>
            <person name="Cros-Aarteil S."/>
            <person name="Calhoun S."/>
            <person name="Haridas S."/>
            <person name="Kuo A."/>
            <person name="Mondo S."/>
            <person name="Pangilinan J."/>
            <person name="Riley R."/>
            <person name="LaButti K."/>
            <person name="Andreopoulos B."/>
            <person name="Lipzen A."/>
            <person name="Chen C."/>
            <person name="Yan M."/>
            <person name="Daum C."/>
            <person name="Ng V."/>
            <person name="Clum A."/>
            <person name="Steindorff A."/>
            <person name="Ohm R.A."/>
            <person name="Martin F."/>
            <person name="Silar P."/>
            <person name="Natvig D.O."/>
            <person name="Lalanne C."/>
            <person name="Gautier V."/>
            <person name="Ament-Velasquez S.L."/>
            <person name="Kruys A."/>
            <person name="Hutchinson M.I."/>
            <person name="Powell A.J."/>
            <person name="Barry K."/>
            <person name="Miller A.N."/>
            <person name="Grigoriev I.V."/>
            <person name="Debuchy R."/>
            <person name="Gladieux P."/>
            <person name="Hiltunen Thoren M."/>
            <person name="Johannesson H."/>
        </authorList>
    </citation>
    <scope>NUCLEOTIDE SEQUENCE</scope>
    <source>
        <strain evidence="2">CBS 958.72</strain>
    </source>
</reference>
<comment type="caution">
    <text evidence="2">The sequence shown here is derived from an EMBL/GenBank/DDBJ whole genome shotgun (WGS) entry which is preliminary data.</text>
</comment>
<keyword evidence="1" id="KW-0812">Transmembrane</keyword>
<accession>A0AAE0NK76</accession>
<keyword evidence="1" id="KW-1133">Transmembrane helix</keyword>
<sequence length="207" mass="24023">MSSWVDDYVGENCPEAFIDDLSRDGFGFVLKVLREIKTSWKLFLNEMERFLEDLVRPSSSPEFDDEALIASANWLHRKLILMIDYSERQLSYHSRFITYLTNAPSQHGLCIHPQTFERDLLQEKDAMVAVCSRFSALRTRTSAILDTAMNLHAVKQARFSQNMMELQRKDAELAFNQNQSMRRLTVLNMVYLPATFIAISVIELSTW</sequence>
<evidence type="ECO:0000256" key="1">
    <source>
        <dbReference type="SAM" id="Phobius"/>
    </source>
</evidence>
<dbReference type="Proteomes" id="UP001287356">
    <property type="component" value="Unassembled WGS sequence"/>
</dbReference>
<dbReference type="AlphaFoldDB" id="A0AAE0NK76"/>
<dbReference type="GO" id="GO:0016020">
    <property type="term" value="C:membrane"/>
    <property type="evidence" value="ECO:0007669"/>
    <property type="project" value="InterPro"/>
</dbReference>
<dbReference type="GO" id="GO:0046873">
    <property type="term" value="F:metal ion transmembrane transporter activity"/>
    <property type="evidence" value="ECO:0007669"/>
    <property type="project" value="InterPro"/>
</dbReference>
<keyword evidence="1" id="KW-0472">Membrane</keyword>
<feature type="transmembrane region" description="Helical" evidence="1">
    <location>
        <begin position="184"/>
        <end position="202"/>
    </location>
</feature>
<dbReference type="Pfam" id="PF01544">
    <property type="entry name" value="CorA"/>
    <property type="match status" value="1"/>
</dbReference>
<dbReference type="EMBL" id="JAULSN010000001">
    <property type="protein sequence ID" value="KAK3382999.1"/>
    <property type="molecule type" value="Genomic_DNA"/>
</dbReference>
<gene>
    <name evidence="2" type="ORF">B0T24DRAFT_661591</name>
</gene>